<evidence type="ECO:0000256" key="1">
    <source>
        <dbReference type="ARBA" id="ARBA00022679"/>
    </source>
</evidence>
<reference evidence="5" key="1">
    <citation type="submission" date="2015-03" db="EMBL/GenBank/DDBJ databases">
        <authorList>
            <consortium name="Pathogen Informatics"/>
            <person name="Murphy D."/>
        </authorList>
    </citation>
    <scope>NUCLEOTIDE SEQUENCE [LARGE SCALE GENOMIC DNA]</scope>
    <source>
        <strain evidence="5">IP6945</strain>
    </source>
</reference>
<dbReference type="GO" id="GO:0016757">
    <property type="term" value="F:glycosyltransferase activity"/>
    <property type="evidence" value="ECO:0007669"/>
    <property type="project" value="InterPro"/>
</dbReference>
<feature type="domain" description="Glycosyl transferase family 1" evidence="3">
    <location>
        <begin position="894"/>
        <end position="1027"/>
    </location>
</feature>
<dbReference type="CDD" id="cd03801">
    <property type="entry name" value="GT4_PimA-like"/>
    <property type="match status" value="1"/>
</dbReference>
<gene>
    <name evidence="4" type="ORF">ERS008472_00130</name>
</gene>
<name>A0A0T9NBZ1_9GAMM</name>
<dbReference type="GO" id="GO:0009103">
    <property type="term" value="P:lipopolysaccharide biosynthetic process"/>
    <property type="evidence" value="ECO:0007669"/>
    <property type="project" value="TreeGrafter"/>
</dbReference>
<evidence type="ECO:0000313" key="4">
    <source>
        <dbReference type="EMBL" id="CNG97432.1"/>
    </source>
</evidence>
<protein>
    <submittedName>
        <fullName evidence="4">Group 1 glycosyl transferase</fullName>
    </submittedName>
</protein>
<accession>A0A0T9NBZ1</accession>
<sequence length="1271" mass="142430">MKNIVHIKISDSGWILEKLASEITNRLHYVSFGLDTDSSAEIQYYMTYGCRQERVSPIEIAWFAHKEEIAGAAAKFDAVASEIDFCLTHSHPTAEIIRSLGISNVITIPPGVDLDRFSPKVRIGVVGRTYHTGRKGEKLVAQVMDIPGIEWHFTGEGWPGPANFVDEQNLPEFYRSLDYVLVPALIEGGPMCVVEALASGCKVIASPVGWVPQFPHIEFKLGDAADLRRVLLQVVEEKLALRRSVEDYTWESWAKNHHNLFSQLLGRDPSLDKKENQPQILNTKMKTVNTTNKLSALVAVHGQEMTASLGGPSIRAPKTVAALRNIGLTADFISNRNFSVDNVDLVHVLNVWHPTECEVLLRQIEKNNRPSVLSPIFLDLSELNFYNIKVRQILSNNEDIADVNKELSALRREITAHRKKPMLEREPLPNYFASVRRLASYANHLILLSDLEKTLLEQIGISHPSISIVKNPVDASVFNHGDPKLFRELIGVEDYVLCVGRIESRKNQALLALALRDTNVPLVLIGHEADSDYAELIRKWGSDKVIFAGRVEANSPMLASAFAGAKVFCLPSWSEGAPLVALEAAAAGCNMVLSNRSSESEYFGDLARYIDPANPDDIRAKILDAWNDSNTLKSARSEQLKEKMRTQHSWGNYAIQTKDAYESALKVEAEKPLSLPTIGQRKKRIFVDLTTMAHHSATPTGIARVESRLANELHKYYGSEIHYIVWNSFYRKFIEVSFSEFENGNIRNFAVKKNASTNDSIPRSVCNLQKDDILLVFGGAWIRNTHYLKDLWALKLMFDITLVTTVYDVIQHKLKFLFPEGAGDQFAENCRQILTISDMVLTCSNQSRKDIVDFCLETQTPLCPISVFRLGDEAVYSNPEPDVELQREGLTDLASDDRFVMFVSTIDVRKNHSLLLMLWKGLISEYGDAVPKLVLVGRVGWHGEEAVSILNDNPILKDKVLILHGIEDATLDWLYTHCLFTVFPSRYEGWGLPVAESCRYGKFCISSNAGSLPEVAPDHAEYIDPLDCIAWYKALQKYCFNPELLAEKTQLAKSYEPTDWQLTAKQVVESIDDVHTTKRMSSLNIGDKISFIRNTEPHSLKRDKFTLKGWSNSENGGTWTVGNQAFLGFQFDQAHVSNLALCFSAFGYSPAGEAINVTVLVNDVIVAKWIVHGIASDLFAPIPLSVLQSPRNLKVELRIENPKSPSQFGTNDWRLLGLHVRSANLIQQKEASIIPLLVSTIKAKSPAIMIQKPSITHKIKNRLRRLKNAVS</sequence>
<keyword evidence="5" id="KW-1185">Reference proteome</keyword>
<dbReference type="EMBL" id="CQAW01000001">
    <property type="protein sequence ID" value="CNG97432.1"/>
    <property type="molecule type" value="Genomic_DNA"/>
</dbReference>
<evidence type="ECO:0000259" key="3">
    <source>
        <dbReference type="Pfam" id="PF00534"/>
    </source>
</evidence>
<feature type="coiled-coil region" evidence="2">
    <location>
        <begin position="393"/>
        <end position="420"/>
    </location>
</feature>
<proteinExistence type="predicted"/>
<evidence type="ECO:0000313" key="5">
    <source>
        <dbReference type="Proteomes" id="UP000041882"/>
    </source>
</evidence>
<dbReference type="PANTHER" id="PTHR46401:SF2">
    <property type="entry name" value="GLYCOSYLTRANSFERASE WBBK-RELATED"/>
    <property type="match status" value="1"/>
</dbReference>
<keyword evidence="2" id="KW-0175">Coiled coil</keyword>
<dbReference type="AlphaFoldDB" id="A0A0T9NBZ1"/>
<dbReference type="InterPro" id="IPR001296">
    <property type="entry name" value="Glyco_trans_1"/>
</dbReference>
<keyword evidence="1 4" id="KW-0808">Transferase</keyword>
<dbReference type="Proteomes" id="UP000041882">
    <property type="component" value="Unassembled WGS sequence"/>
</dbReference>
<dbReference type="Pfam" id="PF13692">
    <property type="entry name" value="Glyco_trans_1_4"/>
    <property type="match status" value="1"/>
</dbReference>
<organism evidence="4 5">
    <name type="scientific">Yersinia thracica</name>
    <dbReference type="NCBI Taxonomy" id="2890319"/>
    <lineage>
        <taxon>Bacteria</taxon>
        <taxon>Pseudomonadati</taxon>
        <taxon>Pseudomonadota</taxon>
        <taxon>Gammaproteobacteria</taxon>
        <taxon>Enterobacterales</taxon>
        <taxon>Yersiniaceae</taxon>
        <taxon>Yersinia</taxon>
    </lineage>
</organism>
<dbReference type="PANTHER" id="PTHR46401">
    <property type="entry name" value="GLYCOSYLTRANSFERASE WBBK-RELATED"/>
    <property type="match status" value="1"/>
</dbReference>
<dbReference type="Pfam" id="PF00534">
    <property type="entry name" value="Glycos_transf_1"/>
    <property type="match status" value="2"/>
</dbReference>
<feature type="domain" description="Glycosyl transferase family 1" evidence="3">
    <location>
        <begin position="493"/>
        <end position="635"/>
    </location>
</feature>
<dbReference type="Gene3D" id="3.40.50.2000">
    <property type="entry name" value="Glycogen Phosphorylase B"/>
    <property type="match status" value="4"/>
</dbReference>
<evidence type="ECO:0000256" key="2">
    <source>
        <dbReference type="SAM" id="Coils"/>
    </source>
</evidence>
<dbReference type="CDD" id="cd03809">
    <property type="entry name" value="GT4_MtfB-like"/>
    <property type="match status" value="1"/>
</dbReference>
<dbReference type="RefSeq" id="WP_080983560.1">
    <property type="nucleotide sequence ID" value="NZ_CQAW01000001.1"/>
</dbReference>
<dbReference type="SUPFAM" id="SSF53756">
    <property type="entry name" value="UDP-Glycosyltransferase/glycogen phosphorylase"/>
    <property type="match status" value="3"/>
</dbReference>